<name>H3RBM6_PANSE</name>
<protein>
    <submittedName>
        <fullName evidence="1">Head-tail adaptor</fullName>
    </submittedName>
    <submittedName>
        <fullName evidence="2">Putative bacteriophage protein</fullName>
    </submittedName>
</protein>
<evidence type="ECO:0000313" key="2">
    <source>
        <dbReference type="EMBL" id="EHU01365.1"/>
    </source>
</evidence>
<organism evidence="2 3">
    <name type="scientific">Pantoea stewartii subsp. stewartii DC283</name>
    <dbReference type="NCBI Taxonomy" id="660596"/>
    <lineage>
        <taxon>Bacteria</taxon>
        <taxon>Pseudomonadati</taxon>
        <taxon>Pseudomonadota</taxon>
        <taxon>Gammaproteobacteria</taxon>
        <taxon>Enterobacterales</taxon>
        <taxon>Erwiniaceae</taxon>
        <taxon>Pantoea</taxon>
    </lineage>
</organism>
<dbReference type="OrthoDB" id="8449625at2"/>
<accession>H3RBM6</accession>
<dbReference type="EMBL" id="CP017581">
    <property type="protein sequence ID" value="ARF49667.1"/>
    <property type="molecule type" value="Genomic_DNA"/>
</dbReference>
<dbReference type="AlphaFoldDB" id="H3RBM6"/>
<dbReference type="STRING" id="660596.DSJ_10165"/>
<keyword evidence="4" id="KW-1185">Reference proteome</keyword>
<reference evidence="2 3" key="1">
    <citation type="journal article" date="2012" name="Mol. Microbiol.">
        <title>The genetic and structural basis of two distinct terminal side branch residues in stewartan and amylovoran exopolysaccharides and their potential role in host adaptation.</title>
        <authorList>
            <person name="Wang X."/>
            <person name="Yang F."/>
            <person name="von Bodman S.B."/>
        </authorList>
    </citation>
    <scope>NUCLEOTIDE SEQUENCE [LARGE SCALE GENOMIC DNA]</scope>
    <source>
        <strain evidence="2 3">DC283</strain>
    </source>
</reference>
<evidence type="ECO:0000313" key="1">
    <source>
        <dbReference type="EMBL" id="ARF49667.1"/>
    </source>
</evidence>
<dbReference type="Proteomes" id="UP000192380">
    <property type="component" value="Chromosome"/>
</dbReference>
<dbReference type="RefSeq" id="WP_006118742.1">
    <property type="nucleotide sequence ID" value="NZ_AHIE01000008.1"/>
</dbReference>
<reference evidence="1 4" key="3">
    <citation type="submission" date="2016-10" db="EMBL/GenBank/DDBJ databases">
        <title>Complete Genome Assembly of Pantoea stewartii subsp. stewartii DC283, a Corn Pathogen.</title>
        <authorList>
            <person name="Duong D.A."/>
            <person name="Stevens A.M."/>
            <person name="Jensen R.V."/>
        </authorList>
    </citation>
    <scope>NUCLEOTIDE SEQUENCE [LARGE SCALE GENOMIC DNA]</scope>
    <source>
        <strain evidence="1 4">DC283</strain>
    </source>
</reference>
<evidence type="ECO:0000313" key="4">
    <source>
        <dbReference type="Proteomes" id="UP000192380"/>
    </source>
</evidence>
<dbReference type="EMBL" id="AHIE01000008">
    <property type="protein sequence ID" value="EHU01365.1"/>
    <property type="molecule type" value="Genomic_DNA"/>
</dbReference>
<sequence length="129" mass="14071">MPDLDVTDILFDPDFCDTTLTVTRSMQTVSRLGRAVATKETVPFAGVVTVDKSLENRRLEAGSVVHGAILIVTTERLTQGQTGRDADIVTYQGRDYRVSFVDPYTAYGAGFVQAHCELLPFDGGTPVEQ</sequence>
<proteinExistence type="predicted"/>
<dbReference type="Proteomes" id="UP000005050">
    <property type="component" value="Unassembled WGS sequence"/>
</dbReference>
<dbReference type="PATRIC" id="fig|660596.6.peg.1380"/>
<evidence type="ECO:0000313" key="3">
    <source>
        <dbReference type="Proteomes" id="UP000005050"/>
    </source>
</evidence>
<gene>
    <name evidence="2" type="ORF">CKS_4118</name>
    <name evidence="1" type="ORF">DSJ_10165</name>
</gene>
<reference evidence="2" key="2">
    <citation type="submission" date="2012-01" db="EMBL/GenBank/DDBJ databases">
        <authorList>
            <person name="Biehl B.S."/>
            <person name="Ding Y."/>
            <person name="Dugan-Rocha S.P."/>
            <person name="Gibbs R.A."/>
            <person name="Glasner J.D."/>
            <person name="Kovar C."/>
            <person name="Muzny D.M."/>
            <person name="Neeno-Eckwall E.C."/>
            <person name="Perna N.T."/>
            <person name="Qin X."/>
            <person name="von Bodman S.B."/>
            <person name="Weinstock G.M."/>
        </authorList>
    </citation>
    <scope>NUCLEOTIDE SEQUENCE</scope>
    <source>
        <strain evidence="2">DC283</strain>
    </source>
</reference>
<dbReference type="KEGG" id="pstw:DSJ_10165"/>